<proteinExistence type="predicted"/>
<comment type="caution">
    <text evidence="1">The sequence shown here is derived from an EMBL/GenBank/DDBJ whole genome shotgun (WGS) entry which is preliminary data.</text>
</comment>
<sequence>MACEPGGPVSVTPSPRADFRYYVHARPSRTDPPAATHQEAPAIVATVAAVRRDAGAGTRESFELLISY</sequence>
<organism evidence="1 2">
    <name type="scientific">Ramlibacter humi</name>
    <dbReference type="NCBI Taxonomy" id="2530451"/>
    <lineage>
        <taxon>Bacteria</taxon>
        <taxon>Pseudomonadati</taxon>
        <taxon>Pseudomonadota</taxon>
        <taxon>Betaproteobacteria</taxon>
        <taxon>Burkholderiales</taxon>
        <taxon>Comamonadaceae</taxon>
        <taxon>Ramlibacter</taxon>
    </lineage>
</organism>
<dbReference type="Proteomes" id="UP000297839">
    <property type="component" value="Unassembled WGS sequence"/>
</dbReference>
<keyword evidence="2" id="KW-1185">Reference proteome</keyword>
<evidence type="ECO:0000313" key="1">
    <source>
        <dbReference type="EMBL" id="TFZ03592.1"/>
    </source>
</evidence>
<gene>
    <name evidence="1" type="ORF">EZ216_07945</name>
</gene>
<accession>A0A4Z0BY33</accession>
<protein>
    <submittedName>
        <fullName evidence="1">Uncharacterized protein</fullName>
    </submittedName>
</protein>
<dbReference type="RefSeq" id="WP_135249217.1">
    <property type="nucleotide sequence ID" value="NZ_SMLK01000002.1"/>
</dbReference>
<dbReference type="AlphaFoldDB" id="A0A4Z0BY33"/>
<dbReference type="EMBL" id="SMLK01000002">
    <property type="protein sequence ID" value="TFZ03592.1"/>
    <property type="molecule type" value="Genomic_DNA"/>
</dbReference>
<reference evidence="1 2" key="1">
    <citation type="submission" date="2019-03" db="EMBL/GenBank/DDBJ databases">
        <title>Ramlibacter sp. 18x22-1, whole genome shotgun sequence.</title>
        <authorList>
            <person name="Zhang X."/>
            <person name="Feng G."/>
            <person name="Zhu H."/>
        </authorList>
    </citation>
    <scope>NUCLEOTIDE SEQUENCE [LARGE SCALE GENOMIC DNA]</scope>
    <source>
        <strain evidence="1 2">18x22-1</strain>
    </source>
</reference>
<name>A0A4Z0BY33_9BURK</name>
<evidence type="ECO:0000313" key="2">
    <source>
        <dbReference type="Proteomes" id="UP000297839"/>
    </source>
</evidence>